<dbReference type="Proteomes" id="UP000186108">
    <property type="component" value="Plasmid pR1CP1"/>
</dbReference>
<evidence type="ECO:0000313" key="1">
    <source>
        <dbReference type="EMBL" id="ANS32043.1"/>
    </source>
</evidence>
<reference evidence="1 2" key="1">
    <citation type="submission" date="2014-07" db="EMBL/GenBank/DDBJ databases">
        <authorList>
            <person name="Zhang J.E."/>
            <person name="Yang H."/>
            <person name="Guo J."/>
            <person name="Deng Z."/>
            <person name="Luo H."/>
            <person name="Luo M."/>
            <person name="Zhao B."/>
        </authorList>
    </citation>
    <scope>NUCLEOTIDE SEQUENCE [LARGE SCALE GENOMIC DNA]</scope>
    <source>
        <strain evidence="1 2">1CP</strain>
        <plasmid evidence="2">Plasmid pr1cp1</plasmid>
    </source>
</reference>
<dbReference type="EMBL" id="CP009112">
    <property type="protein sequence ID" value="ANS32043.1"/>
    <property type="molecule type" value="Genomic_DNA"/>
</dbReference>
<sequence>MTLMNATGSPTPPIPLDVGDRVRFGLEPRRPYTVRALSEHFVVCTRPRDFATTGEFVYTVIDWRNGIRGPINVIGQSADVSTDERCRDLLENLEAGRWEISHRNRVQLDIIDGGHS</sequence>
<keyword evidence="1" id="KW-0614">Plasmid</keyword>
<dbReference type="AlphaFoldDB" id="A0A1B1KHE4"/>
<evidence type="ECO:0000313" key="2">
    <source>
        <dbReference type="Proteomes" id="UP000186108"/>
    </source>
</evidence>
<protein>
    <submittedName>
        <fullName evidence="1">Uncharacterized protein</fullName>
    </submittedName>
</protein>
<organism evidence="1 2">
    <name type="scientific">Rhodococcus opacus</name>
    <name type="common">Nocardia opaca</name>
    <dbReference type="NCBI Taxonomy" id="37919"/>
    <lineage>
        <taxon>Bacteria</taxon>
        <taxon>Bacillati</taxon>
        <taxon>Actinomycetota</taxon>
        <taxon>Actinomycetes</taxon>
        <taxon>Mycobacteriales</taxon>
        <taxon>Nocardiaceae</taxon>
        <taxon>Rhodococcus</taxon>
    </lineage>
</organism>
<gene>
    <name evidence="1" type="ORF">R1CP_37185</name>
</gene>
<geneLocation type="plasmid" evidence="2">
    <name>pr1cp1</name>
</geneLocation>
<name>A0A1B1KHE4_RHOOP</name>
<proteinExistence type="predicted"/>
<accession>A0A1B1KHE4</accession>